<reference evidence="1 2" key="1">
    <citation type="journal article" date="2022" name="Nat. Genet.">
        <title>Improved pea reference genome and pan-genome highlight genomic features and evolutionary characteristics.</title>
        <authorList>
            <person name="Yang T."/>
            <person name="Liu R."/>
            <person name="Luo Y."/>
            <person name="Hu S."/>
            <person name="Wang D."/>
            <person name="Wang C."/>
            <person name="Pandey M.K."/>
            <person name="Ge S."/>
            <person name="Xu Q."/>
            <person name="Li N."/>
            <person name="Li G."/>
            <person name="Huang Y."/>
            <person name="Saxena R.K."/>
            <person name="Ji Y."/>
            <person name="Li M."/>
            <person name="Yan X."/>
            <person name="He Y."/>
            <person name="Liu Y."/>
            <person name="Wang X."/>
            <person name="Xiang C."/>
            <person name="Varshney R.K."/>
            <person name="Ding H."/>
            <person name="Gao S."/>
            <person name="Zong X."/>
        </authorList>
    </citation>
    <scope>NUCLEOTIDE SEQUENCE [LARGE SCALE GENOMIC DNA]</scope>
    <source>
        <strain evidence="1 2">cv. Zhongwan 6</strain>
    </source>
</reference>
<sequence length="182" mass="21475">MSQTKTLSLILNLSSQINFKWSRTSGLVAVIWYHLMKQRGCFRNLLKKQEGGLEVVYALSGIRYTTLRHEAFKFVDKGASFPETFDVAKDALQEAAKKLHSTCQDESLIEYMNKDDMDKHIAKLTDELKSANRKWTHYSRQKQKKDLISLYTRMRELQPQWEENYFYMARYYGEVLVDARKL</sequence>
<comment type="caution">
    <text evidence="1">The sequence shown here is derived from an EMBL/GenBank/DDBJ whole genome shotgun (WGS) entry which is preliminary data.</text>
</comment>
<keyword evidence="2" id="KW-1185">Reference proteome</keyword>
<evidence type="ECO:0000313" key="2">
    <source>
        <dbReference type="Proteomes" id="UP001058974"/>
    </source>
</evidence>
<dbReference type="EMBL" id="JAMSHJ010000005">
    <property type="protein sequence ID" value="KAI5403160.1"/>
    <property type="molecule type" value="Genomic_DNA"/>
</dbReference>
<dbReference type="Gramene" id="Psat05G0066100-T1">
    <property type="protein sequence ID" value="KAI5403160.1"/>
    <property type="gene ID" value="KIW84_050661"/>
</dbReference>
<proteinExistence type="predicted"/>
<dbReference type="AlphaFoldDB" id="A0A9D5AEW8"/>
<name>A0A9D5AEW8_PEA</name>
<gene>
    <name evidence="1" type="ORF">KIW84_050661</name>
</gene>
<accession>A0A9D5AEW8</accession>
<evidence type="ECO:0000313" key="1">
    <source>
        <dbReference type="EMBL" id="KAI5403160.1"/>
    </source>
</evidence>
<organism evidence="1 2">
    <name type="scientific">Pisum sativum</name>
    <name type="common">Garden pea</name>
    <name type="synonym">Lathyrus oleraceus</name>
    <dbReference type="NCBI Taxonomy" id="3888"/>
    <lineage>
        <taxon>Eukaryota</taxon>
        <taxon>Viridiplantae</taxon>
        <taxon>Streptophyta</taxon>
        <taxon>Embryophyta</taxon>
        <taxon>Tracheophyta</taxon>
        <taxon>Spermatophyta</taxon>
        <taxon>Magnoliopsida</taxon>
        <taxon>eudicotyledons</taxon>
        <taxon>Gunneridae</taxon>
        <taxon>Pentapetalae</taxon>
        <taxon>rosids</taxon>
        <taxon>fabids</taxon>
        <taxon>Fabales</taxon>
        <taxon>Fabaceae</taxon>
        <taxon>Papilionoideae</taxon>
        <taxon>50 kb inversion clade</taxon>
        <taxon>NPAAA clade</taxon>
        <taxon>Hologalegina</taxon>
        <taxon>IRL clade</taxon>
        <taxon>Fabeae</taxon>
        <taxon>Lathyrus</taxon>
    </lineage>
</organism>
<protein>
    <submittedName>
        <fullName evidence="1">Uncharacterized protein</fullName>
    </submittedName>
</protein>
<dbReference type="Proteomes" id="UP001058974">
    <property type="component" value="Chromosome 5"/>
</dbReference>